<keyword evidence="7" id="KW-0479">Metal-binding</keyword>
<dbReference type="GO" id="GO:0043161">
    <property type="term" value="P:proteasome-mediated ubiquitin-dependent protein catabolic process"/>
    <property type="evidence" value="ECO:0007669"/>
    <property type="project" value="TreeGrafter"/>
</dbReference>
<keyword evidence="11" id="KW-0862">Zinc</keyword>
<accession>A0AAX4H9U3</accession>
<evidence type="ECO:0000256" key="7">
    <source>
        <dbReference type="ARBA" id="ARBA00022723"/>
    </source>
</evidence>
<organism evidence="18 19">
    <name type="scientific">Australozyma saopauloensis</name>
    <dbReference type="NCBI Taxonomy" id="291208"/>
    <lineage>
        <taxon>Eukaryota</taxon>
        <taxon>Fungi</taxon>
        <taxon>Dikarya</taxon>
        <taxon>Ascomycota</taxon>
        <taxon>Saccharomycotina</taxon>
        <taxon>Pichiomycetes</taxon>
        <taxon>Metschnikowiaceae</taxon>
        <taxon>Australozyma</taxon>
    </lineage>
</organism>
<dbReference type="Pfam" id="PF12678">
    <property type="entry name" value="zf-rbx1"/>
    <property type="match status" value="1"/>
</dbReference>
<keyword evidence="8 16" id="KW-0732">Signal</keyword>
<dbReference type="KEGG" id="asau:88173425"/>
<protein>
    <recommendedName>
        <fullName evidence="4">RING-type E3 ubiquitin transferase</fullName>
        <ecNumber evidence="4">2.3.2.27</ecNumber>
    </recommendedName>
</protein>
<evidence type="ECO:0000256" key="8">
    <source>
        <dbReference type="ARBA" id="ARBA00022729"/>
    </source>
</evidence>
<keyword evidence="12 15" id="KW-1133">Transmembrane helix</keyword>
<evidence type="ECO:0000259" key="17">
    <source>
        <dbReference type="PROSITE" id="PS50089"/>
    </source>
</evidence>
<dbReference type="EMBL" id="CP138896">
    <property type="protein sequence ID" value="WPK25059.1"/>
    <property type="molecule type" value="Genomic_DNA"/>
</dbReference>
<dbReference type="RefSeq" id="XP_062877442.1">
    <property type="nucleotide sequence ID" value="XM_063021372.1"/>
</dbReference>
<dbReference type="GeneID" id="88173425"/>
<dbReference type="PROSITE" id="PS50089">
    <property type="entry name" value="ZF_RING_2"/>
    <property type="match status" value="1"/>
</dbReference>
<dbReference type="PANTHER" id="PTHR22763">
    <property type="entry name" value="RING ZINC FINGER PROTEIN"/>
    <property type="match status" value="1"/>
</dbReference>
<evidence type="ECO:0000256" key="2">
    <source>
        <dbReference type="ARBA" id="ARBA00004127"/>
    </source>
</evidence>
<dbReference type="InterPro" id="IPR024766">
    <property type="entry name" value="Znf_RING_H2"/>
</dbReference>
<feature type="signal peptide" evidence="16">
    <location>
        <begin position="1"/>
        <end position="21"/>
    </location>
</feature>
<feature type="transmembrane region" description="Helical" evidence="15">
    <location>
        <begin position="433"/>
        <end position="458"/>
    </location>
</feature>
<evidence type="ECO:0000256" key="12">
    <source>
        <dbReference type="ARBA" id="ARBA00022989"/>
    </source>
</evidence>
<keyword evidence="5" id="KW-0808">Transferase</keyword>
<evidence type="ECO:0000313" key="19">
    <source>
        <dbReference type="Proteomes" id="UP001338582"/>
    </source>
</evidence>
<evidence type="ECO:0000256" key="4">
    <source>
        <dbReference type="ARBA" id="ARBA00012483"/>
    </source>
</evidence>
<evidence type="ECO:0000256" key="6">
    <source>
        <dbReference type="ARBA" id="ARBA00022692"/>
    </source>
</evidence>
<keyword evidence="9 14" id="KW-0863">Zinc-finger</keyword>
<comment type="subcellular location">
    <subcellularLocation>
        <location evidence="2">Endomembrane system</location>
        <topology evidence="2">Multi-pass membrane protein</topology>
    </subcellularLocation>
</comment>
<dbReference type="InterPro" id="IPR013083">
    <property type="entry name" value="Znf_RING/FYVE/PHD"/>
</dbReference>
<dbReference type="Pfam" id="PF11145">
    <property type="entry name" value="DUF2921"/>
    <property type="match status" value="2"/>
</dbReference>
<dbReference type="EC" id="2.3.2.27" evidence="4"/>
<evidence type="ECO:0000256" key="15">
    <source>
        <dbReference type="SAM" id="Phobius"/>
    </source>
</evidence>
<feature type="transmembrane region" description="Helical" evidence="15">
    <location>
        <begin position="405"/>
        <end position="421"/>
    </location>
</feature>
<evidence type="ECO:0000256" key="5">
    <source>
        <dbReference type="ARBA" id="ARBA00022679"/>
    </source>
</evidence>
<evidence type="ECO:0000256" key="1">
    <source>
        <dbReference type="ARBA" id="ARBA00000900"/>
    </source>
</evidence>
<gene>
    <name evidence="18" type="ORF">PUMCH_002360</name>
</gene>
<sequence>MNRDTFYFVIVFAFFLLLTENGKYPVTDYSERALNGYKEILKTAKETVTQSQYGLGYGNLTGLKLSYEDNLADRNALLWPFRDYTPGQPWKERQEDSLLPDIVSSKVKSFWAQDRVSPGKPAYLLNISGDVYGDFTITKPSTPLKPYLNQLPKFLEEFYEALRNQKYEEEKQRYEDDPENNLPPQEVSDTIEKVGNITTYTEGDVILQIRSLESTLSDVDIDKSELGLHKDAVLVALLVELRNHPRTDSNTFDMFAVYFQDTGSLVGLTKSAKFMGLHALPHFTQNLENFEKSKFLVSKLLNLTNIDRDIAAEDVGRTVELAQTKCELISYIQLEKTQFDKTQLSFIDDELKSPQGLPLPKRIPRIEVKKSLFYSPDCGILFESSTDKDFVGIRQEVKYSQLRKALFFVFLLAILELRLFMRQTKYSRTPSSLSNISTLSIGLLSGYDLLIAMIMTLVMWLTDLYLICACLAVFNILLFYVFQLRYLLTISATQANERGSTWREILRGSLVRRNSGDRDLEAQTDTTQAAAAAPPATQPVAEAANQGDTIVQSATNPMQYFMISFFISFAVTVIALNAFSWSLWALRFFEYFCLLVFNSYLFPQFLRNTLKNKSQTLSWEFSIGTALVRLIPLYYLCLNPSNPFRHPYDPVLVIVITCWLLAQLVLLFCQKRFGARFWVKSKWLPEQYNYQPTLTLKDLETGFSSDILANLKPEEQQGDFLLCEIDCAICMSALTLPIFVADKPIDKIANPLMSKVLVTPCHHIFHLTCLEDWMIQKLQCPVCRSALPPI</sequence>
<feature type="transmembrane region" description="Helical" evidence="15">
    <location>
        <begin position="464"/>
        <end position="482"/>
    </location>
</feature>
<dbReference type="GO" id="GO:0044695">
    <property type="term" value="C:Dsc E3 ubiquitin ligase complex"/>
    <property type="evidence" value="ECO:0007669"/>
    <property type="project" value="TreeGrafter"/>
</dbReference>
<proteinExistence type="predicted"/>
<feature type="transmembrane region" description="Helical" evidence="15">
    <location>
        <begin position="648"/>
        <end position="669"/>
    </location>
</feature>
<feature type="transmembrane region" description="Helical" evidence="15">
    <location>
        <begin position="560"/>
        <end position="582"/>
    </location>
</feature>
<dbReference type="SUPFAM" id="SSF57850">
    <property type="entry name" value="RING/U-box"/>
    <property type="match status" value="1"/>
</dbReference>
<evidence type="ECO:0000256" key="10">
    <source>
        <dbReference type="ARBA" id="ARBA00022786"/>
    </source>
</evidence>
<dbReference type="AlphaFoldDB" id="A0AAX4H9U3"/>
<feature type="transmembrane region" description="Helical" evidence="15">
    <location>
        <begin position="588"/>
        <end position="606"/>
    </location>
</feature>
<evidence type="ECO:0000256" key="11">
    <source>
        <dbReference type="ARBA" id="ARBA00022833"/>
    </source>
</evidence>
<dbReference type="InterPro" id="IPR050731">
    <property type="entry name" value="HRD1_E3_ubiq-ligases"/>
</dbReference>
<evidence type="ECO:0000313" key="18">
    <source>
        <dbReference type="EMBL" id="WPK25059.1"/>
    </source>
</evidence>
<evidence type="ECO:0000256" key="13">
    <source>
        <dbReference type="ARBA" id="ARBA00023136"/>
    </source>
</evidence>
<dbReference type="GO" id="GO:0008270">
    <property type="term" value="F:zinc ion binding"/>
    <property type="evidence" value="ECO:0007669"/>
    <property type="project" value="UniProtKB-KW"/>
</dbReference>
<keyword evidence="10" id="KW-0833">Ubl conjugation pathway</keyword>
<feature type="domain" description="RING-type" evidence="17">
    <location>
        <begin position="727"/>
        <end position="784"/>
    </location>
</feature>
<dbReference type="Proteomes" id="UP001338582">
    <property type="component" value="Chromosome 3"/>
</dbReference>
<feature type="transmembrane region" description="Helical" evidence="15">
    <location>
        <begin position="618"/>
        <end position="636"/>
    </location>
</feature>
<dbReference type="GO" id="GO:0012505">
    <property type="term" value="C:endomembrane system"/>
    <property type="evidence" value="ECO:0007669"/>
    <property type="project" value="UniProtKB-SubCell"/>
</dbReference>
<dbReference type="PANTHER" id="PTHR22763:SF162">
    <property type="entry name" value="TRANSMEMBRANE E3 UBIQUITIN-PROTEIN LIGASE 1"/>
    <property type="match status" value="1"/>
</dbReference>
<keyword evidence="6 15" id="KW-0812">Transmembrane</keyword>
<comment type="pathway">
    <text evidence="3">Protein modification; protein ubiquitination.</text>
</comment>
<reference evidence="18 19" key="1">
    <citation type="submission" date="2023-10" db="EMBL/GenBank/DDBJ databases">
        <title>Draft Genome Sequence of Candida saopaulonensis from a very Premature Infant with Sepsis.</title>
        <authorList>
            <person name="Ning Y."/>
            <person name="Dai R."/>
            <person name="Xiao M."/>
            <person name="Xu Y."/>
            <person name="Yan Q."/>
            <person name="Zhang L."/>
        </authorList>
    </citation>
    <scope>NUCLEOTIDE SEQUENCE [LARGE SCALE GENOMIC DNA]</scope>
    <source>
        <strain evidence="18 19">19XY460</strain>
    </source>
</reference>
<dbReference type="InterPro" id="IPR001841">
    <property type="entry name" value="Znf_RING"/>
</dbReference>
<dbReference type="SMART" id="SM00184">
    <property type="entry name" value="RING"/>
    <property type="match status" value="1"/>
</dbReference>
<keyword evidence="13 15" id="KW-0472">Membrane</keyword>
<name>A0AAX4H9U3_9ASCO</name>
<dbReference type="InterPro" id="IPR021319">
    <property type="entry name" value="DUF2921"/>
</dbReference>
<keyword evidence="19" id="KW-1185">Reference proteome</keyword>
<comment type="catalytic activity">
    <reaction evidence="1">
        <text>S-ubiquitinyl-[E2 ubiquitin-conjugating enzyme]-L-cysteine + [acceptor protein]-L-lysine = [E2 ubiquitin-conjugating enzyme]-L-cysteine + N(6)-ubiquitinyl-[acceptor protein]-L-lysine.</text>
        <dbReference type="EC" id="2.3.2.27"/>
    </reaction>
</comment>
<feature type="chain" id="PRO_5043825272" description="RING-type E3 ubiquitin transferase" evidence="16">
    <location>
        <begin position="22"/>
        <end position="790"/>
    </location>
</feature>
<dbReference type="Gene3D" id="3.30.40.10">
    <property type="entry name" value="Zinc/RING finger domain, C3HC4 (zinc finger)"/>
    <property type="match status" value="1"/>
</dbReference>
<evidence type="ECO:0000256" key="14">
    <source>
        <dbReference type="PROSITE-ProRule" id="PRU00175"/>
    </source>
</evidence>
<evidence type="ECO:0000256" key="16">
    <source>
        <dbReference type="SAM" id="SignalP"/>
    </source>
</evidence>
<dbReference type="GO" id="GO:0061630">
    <property type="term" value="F:ubiquitin protein ligase activity"/>
    <property type="evidence" value="ECO:0007669"/>
    <property type="project" value="UniProtKB-EC"/>
</dbReference>
<evidence type="ECO:0000256" key="3">
    <source>
        <dbReference type="ARBA" id="ARBA00004906"/>
    </source>
</evidence>
<evidence type="ECO:0000256" key="9">
    <source>
        <dbReference type="ARBA" id="ARBA00022771"/>
    </source>
</evidence>